<keyword evidence="1" id="KW-0346">Stress response</keyword>
<name>A0A6G1FV16_9PEZI</name>
<dbReference type="GeneID" id="54420707"/>
<comment type="similarity">
    <text evidence="2 3">Belongs to the small heat shock protein (HSP20) family.</text>
</comment>
<reference evidence="8" key="2">
    <citation type="submission" date="2020-04" db="EMBL/GenBank/DDBJ databases">
        <authorList>
            <consortium name="NCBI Genome Project"/>
        </authorList>
    </citation>
    <scope>NUCLEOTIDE SEQUENCE</scope>
    <source>
        <strain evidence="8">CBS 781.70</strain>
    </source>
</reference>
<evidence type="ECO:0000256" key="3">
    <source>
        <dbReference type="RuleBase" id="RU003616"/>
    </source>
</evidence>
<gene>
    <name evidence="6 8" type="ORF">P152DRAFT_461490</name>
</gene>
<dbReference type="Proteomes" id="UP000504638">
    <property type="component" value="Unplaced"/>
</dbReference>
<organism evidence="6">
    <name type="scientific">Eremomyces bilateralis CBS 781.70</name>
    <dbReference type="NCBI Taxonomy" id="1392243"/>
    <lineage>
        <taxon>Eukaryota</taxon>
        <taxon>Fungi</taxon>
        <taxon>Dikarya</taxon>
        <taxon>Ascomycota</taxon>
        <taxon>Pezizomycotina</taxon>
        <taxon>Dothideomycetes</taxon>
        <taxon>Dothideomycetes incertae sedis</taxon>
        <taxon>Eremomycetales</taxon>
        <taxon>Eremomycetaceae</taxon>
        <taxon>Eremomyces</taxon>
    </lineage>
</organism>
<evidence type="ECO:0000256" key="1">
    <source>
        <dbReference type="ARBA" id="ARBA00023016"/>
    </source>
</evidence>
<evidence type="ECO:0000313" key="8">
    <source>
        <dbReference type="RefSeq" id="XP_033531179.1"/>
    </source>
</evidence>
<feature type="compositionally biased region" description="Gly residues" evidence="4">
    <location>
        <begin position="113"/>
        <end position="124"/>
    </location>
</feature>
<evidence type="ECO:0000313" key="6">
    <source>
        <dbReference type="EMBL" id="KAF1809548.1"/>
    </source>
</evidence>
<dbReference type="SUPFAM" id="SSF49764">
    <property type="entry name" value="HSP20-like chaperones"/>
    <property type="match status" value="1"/>
</dbReference>
<dbReference type="InterPro" id="IPR031107">
    <property type="entry name" value="Small_HSP"/>
</dbReference>
<dbReference type="OrthoDB" id="5511210at2759"/>
<dbReference type="AlphaFoldDB" id="A0A6G1FV16"/>
<evidence type="ECO:0000256" key="4">
    <source>
        <dbReference type="SAM" id="MobiDB-lite"/>
    </source>
</evidence>
<feature type="compositionally biased region" description="Basic and acidic residues" evidence="4">
    <location>
        <begin position="68"/>
        <end position="77"/>
    </location>
</feature>
<keyword evidence="7" id="KW-1185">Reference proteome</keyword>
<dbReference type="InterPro" id="IPR008978">
    <property type="entry name" value="HSP20-like_chaperone"/>
</dbReference>
<dbReference type="PANTHER" id="PTHR11527">
    <property type="entry name" value="HEAT-SHOCK PROTEIN 20 FAMILY MEMBER"/>
    <property type="match status" value="1"/>
</dbReference>
<dbReference type="Pfam" id="PF00011">
    <property type="entry name" value="HSP20"/>
    <property type="match status" value="1"/>
</dbReference>
<evidence type="ECO:0000313" key="7">
    <source>
        <dbReference type="Proteomes" id="UP000504638"/>
    </source>
</evidence>
<dbReference type="CDD" id="cd06464">
    <property type="entry name" value="ACD_sHsps-like"/>
    <property type="match status" value="1"/>
</dbReference>
<reference evidence="6 8" key="1">
    <citation type="submission" date="2020-01" db="EMBL/GenBank/DDBJ databases">
        <authorList>
            <consortium name="DOE Joint Genome Institute"/>
            <person name="Haridas S."/>
            <person name="Albert R."/>
            <person name="Binder M."/>
            <person name="Bloem J."/>
            <person name="Labutti K."/>
            <person name="Salamov A."/>
            <person name="Andreopoulos B."/>
            <person name="Baker S.E."/>
            <person name="Barry K."/>
            <person name="Bills G."/>
            <person name="Bluhm B.H."/>
            <person name="Cannon C."/>
            <person name="Castanera R."/>
            <person name="Culley D.E."/>
            <person name="Daum C."/>
            <person name="Ezra D."/>
            <person name="Gonzalez J.B."/>
            <person name="Henrissat B."/>
            <person name="Kuo A."/>
            <person name="Liang C."/>
            <person name="Lipzen A."/>
            <person name="Lutzoni F."/>
            <person name="Magnuson J."/>
            <person name="Mondo S."/>
            <person name="Nolan M."/>
            <person name="Ohm R."/>
            <person name="Pangilinan J."/>
            <person name="Park H.-J."/>
            <person name="Ramirez L."/>
            <person name="Alfaro M."/>
            <person name="Sun H."/>
            <person name="Tritt A."/>
            <person name="Yoshinaga Y."/>
            <person name="Zwiers L.-H."/>
            <person name="Turgeon B.G."/>
            <person name="Goodwin S.B."/>
            <person name="Spatafora J.W."/>
            <person name="Crous P.W."/>
            <person name="Grigoriev I.V."/>
        </authorList>
    </citation>
    <scope>NUCLEOTIDE SEQUENCE</scope>
    <source>
        <strain evidence="6 8">CBS 781.70</strain>
    </source>
</reference>
<dbReference type="Gene3D" id="2.60.40.790">
    <property type="match status" value="1"/>
</dbReference>
<dbReference type="RefSeq" id="XP_033531179.1">
    <property type="nucleotide sequence ID" value="XM_033680137.1"/>
</dbReference>
<sequence>MPSIRYINQSAPFWDFVAGLEDQGTNHPFFAAHTSEGGHPGWTGPPHHGWRLWQQRQEQAAQPGPSNTEKDTARESDGETLAPEGDSSAAKEKSSETTPEGAQNPEHPRCGRRGGWGRNGWGGRRGGRHGWGRGGPWGGPGAFSVGAGPFGLGQFAEIFNSQLFGGEQGEKSQDDFTPDADVFDTETEYVIHVSLPGANRNDIGVNWDADKSELSIAGVVHRPGDEEFLKTLALNERKVGPFERKIRLGTRANPAQVDVDGITAKLEDGILRIEVPKKDKDDFVRVQKVDIE</sequence>
<protein>
    <submittedName>
        <fullName evidence="6 8">HSP20-like chaperone</fullName>
    </submittedName>
</protein>
<evidence type="ECO:0000256" key="2">
    <source>
        <dbReference type="PROSITE-ProRule" id="PRU00285"/>
    </source>
</evidence>
<reference evidence="8" key="3">
    <citation type="submission" date="2025-04" db="UniProtKB">
        <authorList>
            <consortium name="RefSeq"/>
        </authorList>
    </citation>
    <scope>IDENTIFICATION</scope>
    <source>
        <strain evidence="8">CBS 781.70</strain>
    </source>
</reference>
<proteinExistence type="inferred from homology"/>
<dbReference type="PROSITE" id="PS01031">
    <property type="entry name" value="SHSP"/>
    <property type="match status" value="1"/>
</dbReference>
<evidence type="ECO:0000259" key="5">
    <source>
        <dbReference type="PROSITE" id="PS01031"/>
    </source>
</evidence>
<accession>A0A6G1FV16</accession>
<feature type="domain" description="SHSP" evidence="5">
    <location>
        <begin position="171"/>
        <end position="292"/>
    </location>
</feature>
<feature type="compositionally biased region" description="Polar residues" evidence="4">
    <location>
        <begin position="54"/>
        <end position="67"/>
    </location>
</feature>
<dbReference type="InterPro" id="IPR002068">
    <property type="entry name" value="A-crystallin/Hsp20_dom"/>
</dbReference>
<dbReference type="EMBL" id="ML975172">
    <property type="protein sequence ID" value="KAF1809548.1"/>
    <property type="molecule type" value="Genomic_DNA"/>
</dbReference>
<feature type="region of interest" description="Disordered" evidence="4">
    <location>
        <begin position="31"/>
        <end position="135"/>
    </location>
</feature>